<dbReference type="InParanoid" id="E3KG05"/>
<organism evidence="4 5">
    <name type="scientific">Puccinia graminis f. sp. tritici (strain CRL 75-36-700-3 / race SCCL)</name>
    <name type="common">Black stem rust fungus</name>
    <dbReference type="NCBI Taxonomy" id="418459"/>
    <lineage>
        <taxon>Eukaryota</taxon>
        <taxon>Fungi</taxon>
        <taxon>Dikarya</taxon>
        <taxon>Basidiomycota</taxon>
        <taxon>Pucciniomycotina</taxon>
        <taxon>Pucciniomycetes</taxon>
        <taxon>Pucciniales</taxon>
        <taxon>Pucciniaceae</taxon>
        <taxon>Puccinia</taxon>
    </lineage>
</organism>
<evidence type="ECO:0000313" key="4">
    <source>
        <dbReference type="EMBL" id="EFP83276.1"/>
    </source>
</evidence>
<dbReference type="OrthoDB" id="2506086at2759"/>
<reference key="1">
    <citation type="submission" date="2007-01" db="EMBL/GenBank/DDBJ databases">
        <title>The Genome Sequence of Puccinia graminis f. sp. tritici Strain CRL 75-36-700-3.</title>
        <authorList>
            <consortium name="The Broad Institute Genome Sequencing Platform"/>
            <person name="Birren B."/>
            <person name="Lander E."/>
            <person name="Galagan J."/>
            <person name="Nusbaum C."/>
            <person name="Devon K."/>
            <person name="Cuomo C."/>
            <person name="Jaffe D."/>
            <person name="Butler J."/>
            <person name="Alvarez P."/>
            <person name="Gnerre S."/>
            <person name="Grabherr M."/>
            <person name="Mauceli E."/>
            <person name="Brockman W."/>
            <person name="Young S."/>
            <person name="LaButti K."/>
            <person name="Sykes S."/>
            <person name="DeCaprio D."/>
            <person name="Crawford M."/>
            <person name="Koehrsen M."/>
            <person name="Engels R."/>
            <person name="Montgomery P."/>
            <person name="Pearson M."/>
            <person name="Howarth C."/>
            <person name="Larson L."/>
            <person name="White J."/>
            <person name="Zeng Q."/>
            <person name="Kodira C."/>
            <person name="Yandava C."/>
            <person name="Alvarado L."/>
            <person name="O'Leary S."/>
            <person name="Szabo L."/>
            <person name="Dean R."/>
            <person name="Schein J."/>
        </authorList>
    </citation>
    <scope>NUCLEOTIDE SEQUENCE</scope>
    <source>
        <strain>CRL 75-36-700-3</strain>
    </source>
</reference>
<dbReference type="KEGG" id="pgr:PGTG_09229"/>
<keyword evidence="2" id="KW-0479">Metal-binding</keyword>
<dbReference type="GeneID" id="10544990"/>
<dbReference type="InterPro" id="IPR027806">
    <property type="entry name" value="HARBI1_dom"/>
</dbReference>
<dbReference type="GO" id="GO:0046872">
    <property type="term" value="F:metal ion binding"/>
    <property type="evidence" value="ECO:0007669"/>
    <property type="project" value="UniProtKB-KW"/>
</dbReference>
<reference evidence="5" key="2">
    <citation type="journal article" date="2011" name="Proc. Natl. Acad. Sci. U.S.A.">
        <title>Obligate biotrophy features unraveled by the genomic analysis of rust fungi.</title>
        <authorList>
            <person name="Duplessis S."/>
            <person name="Cuomo C.A."/>
            <person name="Lin Y.-C."/>
            <person name="Aerts A."/>
            <person name="Tisserant E."/>
            <person name="Veneault-Fourrey C."/>
            <person name="Joly D.L."/>
            <person name="Hacquard S."/>
            <person name="Amselem J."/>
            <person name="Cantarel B.L."/>
            <person name="Chiu R."/>
            <person name="Coutinho P.M."/>
            <person name="Feau N."/>
            <person name="Field M."/>
            <person name="Frey P."/>
            <person name="Gelhaye E."/>
            <person name="Goldberg J."/>
            <person name="Grabherr M.G."/>
            <person name="Kodira C.D."/>
            <person name="Kohler A."/>
            <person name="Kuees U."/>
            <person name="Lindquist E.A."/>
            <person name="Lucas S.M."/>
            <person name="Mago R."/>
            <person name="Mauceli E."/>
            <person name="Morin E."/>
            <person name="Murat C."/>
            <person name="Pangilinan J.L."/>
            <person name="Park R."/>
            <person name="Pearson M."/>
            <person name="Quesneville H."/>
            <person name="Rouhier N."/>
            <person name="Sakthikumar S."/>
            <person name="Salamov A.A."/>
            <person name="Schmutz J."/>
            <person name="Selles B."/>
            <person name="Shapiro H."/>
            <person name="Tanguay P."/>
            <person name="Tuskan G.A."/>
            <person name="Henrissat B."/>
            <person name="Van de Peer Y."/>
            <person name="Rouze P."/>
            <person name="Ellis J.G."/>
            <person name="Dodds P.N."/>
            <person name="Schein J.E."/>
            <person name="Zhong S."/>
            <person name="Hamelin R.C."/>
            <person name="Grigoriev I.V."/>
            <person name="Szabo L.J."/>
            <person name="Martin F."/>
        </authorList>
    </citation>
    <scope>NUCLEOTIDE SEQUENCE [LARGE SCALE GENOMIC DNA]</scope>
    <source>
        <strain evidence="5">CRL 75-36-700-3 / race SCCL</strain>
    </source>
</reference>
<dbReference type="Proteomes" id="UP000008783">
    <property type="component" value="Unassembled WGS sequence"/>
</dbReference>
<accession>E3KG05</accession>
<dbReference type="RefSeq" id="XP_003327695.1">
    <property type="nucleotide sequence ID" value="XM_003327647.1"/>
</dbReference>
<dbReference type="VEuPathDB" id="FungiDB:PGTG_09229"/>
<evidence type="ECO:0000313" key="5">
    <source>
        <dbReference type="Proteomes" id="UP000008783"/>
    </source>
</evidence>
<dbReference type="Pfam" id="PF13359">
    <property type="entry name" value="DDE_Tnp_4"/>
    <property type="match status" value="1"/>
</dbReference>
<proteinExistence type="predicted"/>
<dbReference type="STRING" id="418459.E3KG05"/>
<dbReference type="OMA" id="MYKCASG"/>
<dbReference type="HOGENOM" id="CLU_018552_9_1_1"/>
<dbReference type="EMBL" id="DS178285">
    <property type="protein sequence ID" value="EFP83276.1"/>
    <property type="molecule type" value="Genomic_DNA"/>
</dbReference>
<feature type="domain" description="DDE Tnp4" evidence="3">
    <location>
        <begin position="8"/>
        <end position="89"/>
    </location>
</feature>
<keyword evidence="5" id="KW-1185">Reference proteome</keyword>
<name>E3KG05_PUCGT</name>
<gene>
    <name evidence="4" type="ORF">PGTG_09229</name>
</gene>
<dbReference type="AlphaFoldDB" id="E3KG05"/>
<protein>
    <recommendedName>
        <fullName evidence="3">DDE Tnp4 domain-containing protein</fullName>
    </recommendedName>
</protein>
<sequence length="154" mass="18004">MQLHLNPSNYFDKGQYLLADSTYELSHTVIPAYKLTAANITINLQFNYCLAKARVRNKHTIGVLKSRWSSLREMRLHLYRRQHMSAYVAWLYSCRILQNILAGLGDQWAELDDHESLPPDDDSDEDNIDESAEDFRDRLTINCVCYNMYQRGIL</sequence>
<evidence type="ECO:0000259" key="3">
    <source>
        <dbReference type="Pfam" id="PF13359"/>
    </source>
</evidence>
<dbReference type="eggNOG" id="KOG4585">
    <property type="taxonomic scope" value="Eukaryota"/>
</dbReference>
<evidence type="ECO:0000256" key="1">
    <source>
        <dbReference type="ARBA" id="ARBA00001968"/>
    </source>
</evidence>
<evidence type="ECO:0000256" key="2">
    <source>
        <dbReference type="ARBA" id="ARBA00022723"/>
    </source>
</evidence>
<comment type="cofactor">
    <cofactor evidence="1">
        <name>a divalent metal cation</name>
        <dbReference type="ChEBI" id="CHEBI:60240"/>
    </cofactor>
</comment>